<keyword evidence="6 8" id="KW-1133">Transmembrane helix</keyword>
<dbReference type="EMBL" id="LSRS01000001">
    <property type="protein sequence ID" value="KAF1086581.1"/>
    <property type="molecule type" value="Genomic_DNA"/>
</dbReference>
<evidence type="ECO:0000256" key="3">
    <source>
        <dbReference type="ARBA" id="ARBA00022475"/>
    </source>
</evidence>
<comment type="similarity">
    <text evidence="2">Belongs to the GSP F family.</text>
</comment>
<dbReference type="InterPro" id="IPR018076">
    <property type="entry name" value="T2SS_GspF_dom"/>
</dbReference>
<dbReference type="InterPro" id="IPR003004">
    <property type="entry name" value="GspF/PilC"/>
</dbReference>
<evidence type="ECO:0000313" key="11">
    <source>
        <dbReference type="Proteomes" id="UP000798488"/>
    </source>
</evidence>
<dbReference type="Gene3D" id="1.20.81.30">
    <property type="entry name" value="Type II secretion system (T2SS), domain F"/>
    <property type="match status" value="2"/>
</dbReference>
<feature type="transmembrane region" description="Helical" evidence="8">
    <location>
        <begin position="373"/>
        <end position="393"/>
    </location>
</feature>
<dbReference type="PRINTS" id="PR00812">
    <property type="entry name" value="BCTERIALGSPF"/>
</dbReference>
<feature type="domain" description="Type II secretion system protein GspF" evidence="9">
    <location>
        <begin position="68"/>
        <end position="191"/>
    </location>
</feature>
<evidence type="ECO:0000256" key="4">
    <source>
        <dbReference type="ARBA" id="ARBA00022519"/>
    </source>
</evidence>
<evidence type="ECO:0000256" key="5">
    <source>
        <dbReference type="ARBA" id="ARBA00022692"/>
    </source>
</evidence>
<gene>
    <name evidence="10" type="primary">epsF_1</name>
    <name evidence="10" type="ORF">SPSYN_00300</name>
</gene>
<dbReference type="OrthoDB" id="9805682at2"/>
<feature type="transmembrane region" description="Helical" evidence="8">
    <location>
        <begin position="166"/>
        <end position="199"/>
    </location>
</feature>
<evidence type="ECO:0000256" key="1">
    <source>
        <dbReference type="ARBA" id="ARBA00004429"/>
    </source>
</evidence>
<evidence type="ECO:0000256" key="8">
    <source>
        <dbReference type="SAM" id="Phobius"/>
    </source>
</evidence>
<reference evidence="10" key="1">
    <citation type="submission" date="2016-02" db="EMBL/GenBank/DDBJ databases">
        <title>Draft Genome Sequence of Sporotomaculum syntrophicum Strain FB, a Syntrophic Benzoate Degrader.</title>
        <authorList>
            <person name="Nobu M.K."/>
            <person name="Narihiro T."/>
            <person name="Qiu Y.-L."/>
            <person name="Ohashi A."/>
            <person name="Liu W.-T."/>
            <person name="Yuji S."/>
        </authorList>
    </citation>
    <scope>NUCLEOTIDE SEQUENCE</scope>
    <source>
        <strain evidence="10">FB</strain>
    </source>
</reference>
<keyword evidence="5 8" id="KW-0812">Transmembrane</keyword>
<evidence type="ECO:0000256" key="2">
    <source>
        <dbReference type="ARBA" id="ARBA00005745"/>
    </source>
</evidence>
<name>A0A9D2WTC7_9FIRM</name>
<dbReference type="Pfam" id="PF00482">
    <property type="entry name" value="T2SSF"/>
    <property type="match status" value="2"/>
</dbReference>
<comment type="caution">
    <text evidence="10">The sequence shown here is derived from an EMBL/GenBank/DDBJ whole genome shotgun (WGS) entry which is preliminary data.</text>
</comment>
<accession>A0A9D2WTC7</accession>
<sequence>MPMYAYEAFDNAGVPVNGKIEAEHEQSAADRLRKKGYIVVEITGVKETSLRKTFSKHCKIKVGDITFFSRQLAAMISAGIPLTRCLYTLHEQTNNVKLRDIVGEIARNVEGGISLSESLRAYPEVFSPMFVDMIRAGEVGGAMEEMLKRLSEQLERNKILRDNIRAATFYPTVVILFACFVVMAMLFFVVPVFVGFFPPGTPLPLPTKIMIALSDSLRFYWYIHICSLIAVVLGMRFYLANDAGKKAWDSVKFRLPVFGDIFKKAAVASFSRTLSTLLAGGIPVLQALETAGPATGSMQITKAVQQTGAGLQEGRGIAVLLQKSGFFPPMLINMVAIGEETGELSALLGKVAEFYEEEVAVTTKGLTSLLEPVLLIIIGCIIGGMVIAIYLPIFTAVTSVGR</sequence>
<keyword evidence="7 8" id="KW-0472">Membrane</keyword>
<proteinExistence type="inferred from homology"/>
<protein>
    <submittedName>
        <fullName evidence="10">Type II secretion system protein F</fullName>
    </submittedName>
</protein>
<organism evidence="10 11">
    <name type="scientific">Sporotomaculum syntrophicum</name>
    <dbReference type="NCBI Taxonomy" id="182264"/>
    <lineage>
        <taxon>Bacteria</taxon>
        <taxon>Bacillati</taxon>
        <taxon>Bacillota</taxon>
        <taxon>Clostridia</taxon>
        <taxon>Eubacteriales</taxon>
        <taxon>Desulfallaceae</taxon>
        <taxon>Sporotomaculum</taxon>
    </lineage>
</organism>
<feature type="domain" description="Type II secretion system protein GspF" evidence="9">
    <location>
        <begin position="270"/>
        <end position="392"/>
    </location>
</feature>
<evidence type="ECO:0000259" key="9">
    <source>
        <dbReference type="Pfam" id="PF00482"/>
    </source>
</evidence>
<dbReference type="GO" id="GO:0005886">
    <property type="term" value="C:plasma membrane"/>
    <property type="evidence" value="ECO:0007669"/>
    <property type="project" value="UniProtKB-SubCell"/>
</dbReference>
<dbReference type="FunFam" id="1.20.81.30:FF:000001">
    <property type="entry name" value="Type II secretion system protein F"/>
    <property type="match status" value="2"/>
</dbReference>
<keyword evidence="3" id="KW-1003">Cell membrane</keyword>
<evidence type="ECO:0000313" key="10">
    <source>
        <dbReference type="EMBL" id="KAF1086581.1"/>
    </source>
</evidence>
<dbReference type="RefSeq" id="WP_161820726.1">
    <property type="nucleotide sequence ID" value="NZ_LSRS01000001.1"/>
</dbReference>
<keyword evidence="4" id="KW-0997">Cell inner membrane</keyword>
<dbReference type="InterPro" id="IPR042094">
    <property type="entry name" value="T2SS_GspF_sf"/>
</dbReference>
<keyword evidence="11" id="KW-1185">Reference proteome</keyword>
<dbReference type="PANTHER" id="PTHR30012">
    <property type="entry name" value="GENERAL SECRETION PATHWAY PROTEIN"/>
    <property type="match status" value="1"/>
</dbReference>
<feature type="transmembrane region" description="Helical" evidence="8">
    <location>
        <begin position="219"/>
        <end position="239"/>
    </location>
</feature>
<dbReference type="PANTHER" id="PTHR30012:SF0">
    <property type="entry name" value="TYPE II SECRETION SYSTEM PROTEIN F-RELATED"/>
    <property type="match status" value="1"/>
</dbReference>
<dbReference type="AlphaFoldDB" id="A0A9D2WTC7"/>
<evidence type="ECO:0000256" key="6">
    <source>
        <dbReference type="ARBA" id="ARBA00022989"/>
    </source>
</evidence>
<dbReference type="Proteomes" id="UP000798488">
    <property type="component" value="Unassembled WGS sequence"/>
</dbReference>
<comment type="subcellular location">
    <subcellularLocation>
        <location evidence="1">Cell inner membrane</location>
        <topology evidence="1">Multi-pass membrane protein</topology>
    </subcellularLocation>
</comment>
<evidence type="ECO:0000256" key="7">
    <source>
        <dbReference type="ARBA" id="ARBA00023136"/>
    </source>
</evidence>